<feature type="region of interest" description="Disordered" evidence="1">
    <location>
        <begin position="104"/>
        <end position="125"/>
    </location>
</feature>
<dbReference type="Proteomes" id="UP000614469">
    <property type="component" value="Unassembled WGS sequence"/>
</dbReference>
<organism evidence="2 3">
    <name type="scientific">Candidatus Desulfolinea nitratireducens</name>
    <dbReference type="NCBI Taxonomy" id="2841698"/>
    <lineage>
        <taxon>Bacteria</taxon>
        <taxon>Bacillati</taxon>
        <taxon>Chloroflexota</taxon>
        <taxon>Anaerolineae</taxon>
        <taxon>Anaerolineales</taxon>
        <taxon>Anaerolineales incertae sedis</taxon>
        <taxon>Candidatus Desulfolinea</taxon>
    </lineage>
</organism>
<gene>
    <name evidence="2" type="ORF">H8E29_14495</name>
</gene>
<proteinExistence type="predicted"/>
<evidence type="ECO:0000256" key="1">
    <source>
        <dbReference type="SAM" id="MobiDB-lite"/>
    </source>
</evidence>
<sequence>MSTSTIGGINLLPTHEKREIYRSIIPDELLERYELNPYLSDIQGRSLLNLKARPGSSSVEISLYHEYGFRDPILYGHLADTMNGQIHILLYILNDPASPRFDVDVMPDGEPTRFGTSRRNLEAER</sequence>
<dbReference type="AlphaFoldDB" id="A0A8J6NIY0"/>
<dbReference type="EMBL" id="JACNJN010000163">
    <property type="protein sequence ID" value="MBC8336471.1"/>
    <property type="molecule type" value="Genomic_DNA"/>
</dbReference>
<evidence type="ECO:0000313" key="2">
    <source>
        <dbReference type="EMBL" id="MBC8336471.1"/>
    </source>
</evidence>
<evidence type="ECO:0000313" key="3">
    <source>
        <dbReference type="Proteomes" id="UP000614469"/>
    </source>
</evidence>
<feature type="non-terminal residue" evidence="2">
    <location>
        <position position="125"/>
    </location>
</feature>
<comment type="caution">
    <text evidence="2">The sequence shown here is derived from an EMBL/GenBank/DDBJ whole genome shotgun (WGS) entry which is preliminary data.</text>
</comment>
<name>A0A8J6NIY0_9CHLR</name>
<accession>A0A8J6NIY0</accession>
<protein>
    <submittedName>
        <fullName evidence="2">Uncharacterized protein</fullName>
    </submittedName>
</protein>
<reference evidence="2 3" key="1">
    <citation type="submission" date="2020-08" db="EMBL/GenBank/DDBJ databases">
        <title>Bridging the membrane lipid divide: bacteria of the FCB group superphylum have the potential to synthesize archaeal ether lipids.</title>
        <authorList>
            <person name="Villanueva L."/>
            <person name="Von Meijenfeldt F.A.B."/>
            <person name="Westbye A.B."/>
            <person name="Yadav S."/>
            <person name="Hopmans E.C."/>
            <person name="Dutilh B.E."/>
            <person name="Sinninghe Damste J.S."/>
        </authorList>
    </citation>
    <scope>NUCLEOTIDE SEQUENCE [LARGE SCALE GENOMIC DNA]</scope>
    <source>
        <strain evidence="2">NIOZ-UU36</strain>
    </source>
</reference>